<keyword evidence="2" id="KW-0472">Membrane</keyword>
<evidence type="ECO:0000256" key="3">
    <source>
        <dbReference type="SAM" id="SignalP"/>
    </source>
</evidence>
<name>A0ABP9VRF9_9BACT</name>
<protein>
    <submittedName>
        <fullName evidence="5">Outer membrane protein assembly factor BamA</fullName>
    </submittedName>
</protein>
<dbReference type="Gene3D" id="3.10.20.310">
    <property type="entry name" value="membrane protein fhac"/>
    <property type="match status" value="2"/>
</dbReference>
<evidence type="ECO:0000313" key="6">
    <source>
        <dbReference type="Proteomes" id="UP001416858"/>
    </source>
</evidence>
<gene>
    <name evidence="5" type="primary">bamA_1</name>
    <name evidence="5" type="ORF">Rcae01_03220</name>
</gene>
<reference evidence="5 6" key="1">
    <citation type="submission" date="2024-02" db="EMBL/GenBank/DDBJ databases">
        <title>Rhodopirellula caenicola NBRC 110016.</title>
        <authorList>
            <person name="Ichikawa N."/>
            <person name="Katano-Makiyama Y."/>
            <person name="Hidaka K."/>
        </authorList>
    </citation>
    <scope>NUCLEOTIDE SEQUENCE [LARGE SCALE GENOMIC DNA]</scope>
    <source>
        <strain evidence="5 6">NBRC 110016</strain>
    </source>
</reference>
<comment type="caution">
    <text evidence="5">The sequence shown here is derived from an EMBL/GenBank/DDBJ whole genome shotgun (WGS) entry which is preliminary data.</text>
</comment>
<accession>A0ABP9VRF9</accession>
<proteinExistence type="predicted"/>
<feature type="domain" description="POTRA" evidence="4">
    <location>
        <begin position="234"/>
        <end position="303"/>
    </location>
</feature>
<organism evidence="5 6">
    <name type="scientific">Novipirellula caenicola</name>
    <dbReference type="NCBI Taxonomy" id="1536901"/>
    <lineage>
        <taxon>Bacteria</taxon>
        <taxon>Pseudomonadati</taxon>
        <taxon>Planctomycetota</taxon>
        <taxon>Planctomycetia</taxon>
        <taxon>Pirellulales</taxon>
        <taxon>Pirellulaceae</taxon>
        <taxon>Novipirellula</taxon>
    </lineage>
</organism>
<dbReference type="InterPro" id="IPR034746">
    <property type="entry name" value="POTRA"/>
</dbReference>
<dbReference type="PROSITE" id="PS51779">
    <property type="entry name" value="POTRA"/>
    <property type="match status" value="1"/>
</dbReference>
<keyword evidence="6" id="KW-1185">Reference proteome</keyword>
<feature type="signal peptide" evidence="3">
    <location>
        <begin position="1"/>
        <end position="22"/>
    </location>
</feature>
<evidence type="ECO:0000256" key="2">
    <source>
        <dbReference type="ARBA" id="ARBA00023136"/>
    </source>
</evidence>
<evidence type="ECO:0000259" key="4">
    <source>
        <dbReference type="PROSITE" id="PS51779"/>
    </source>
</evidence>
<dbReference type="InterPro" id="IPR010827">
    <property type="entry name" value="BamA/TamA_POTRA"/>
</dbReference>
<dbReference type="Pfam" id="PF07244">
    <property type="entry name" value="POTRA"/>
    <property type="match status" value="1"/>
</dbReference>
<comment type="subcellular location">
    <subcellularLocation>
        <location evidence="1">Membrane</location>
    </subcellularLocation>
</comment>
<evidence type="ECO:0000256" key="1">
    <source>
        <dbReference type="ARBA" id="ARBA00004370"/>
    </source>
</evidence>
<keyword evidence="3" id="KW-0732">Signal</keyword>
<sequence length="781" mass="87610">MSSYLILIAVAIPCCTCITASAQTAPIANRIEMVGNRSFSKHTLLKELKAQPEFLIASHAFGDESKLANVIERLLVKGYRNEGFDQASVQCQQVTTQTKPSLSRWEIIIDEGKQIRCGQVRIQSAKQIDPQSLERRLTQAFAEATAFPNFVEINGNVITHWVNEQGKESKLKDPVWKTGDEVRFDSELGLRQQVIQAIEDLGFSRSDVLVRFEVDRDKQTADLLVEILDEGVADRISEIDIQGNSINTKEQILAYLGVSVGDPIARRDLQQWTKRLWDSGRFKKHQFRFDKQTQSLSLEVEECSGLPPLDEPINKIATVLLKASQWLAGIAARGDDIETFNAWGNDKLLVIESNDGLFAEFRSPLDTSTDAQSETVSLLIDRDRFILNHSALPQCLRIPLSSMDGQIQFSTEHFADPEPNKFLKGTFTLAGNTKRDENEAPLRFNFRSSPVNWLPLAYKDSVHYEFIGGDLILTHGKESIRIDVESGKVNQWTTRNGMLRFAPGLLSAARSTFLGELPEADQHGQQHRQPVTATVAFLTSDPVIQTLNRFRRETPPLIDPLQISAIRKLNDGGMLRGCDLLLTWMGDDANDEKFDIPVAPSKNLSSEQIVWNVGSRIALLHIDKVFQEGTWPSMLSKEFCLRSLGASKYTSKVVQQLAEAPSSGPICLAALTLMLKQFRSDLYKRTANIGLQRLSPEAFSRDYDALTAVIGDDFFVRLRRSIATLTDAEMTALENALPIARATRLLRRIQHTTIQAEESESQYWYRVAHDPLAAWLQQNAG</sequence>
<dbReference type="Proteomes" id="UP001416858">
    <property type="component" value="Unassembled WGS sequence"/>
</dbReference>
<evidence type="ECO:0000313" key="5">
    <source>
        <dbReference type="EMBL" id="GAA5507763.1"/>
    </source>
</evidence>
<feature type="chain" id="PRO_5046381382" evidence="3">
    <location>
        <begin position="23"/>
        <end position="781"/>
    </location>
</feature>
<dbReference type="EMBL" id="BAABRO010000006">
    <property type="protein sequence ID" value="GAA5507763.1"/>
    <property type="molecule type" value="Genomic_DNA"/>
</dbReference>